<dbReference type="InterPro" id="IPR002502">
    <property type="entry name" value="Amidase_domain"/>
</dbReference>
<dbReference type="CDD" id="cd06583">
    <property type="entry name" value="PGRP"/>
    <property type="match status" value="1"/>
</dbReference>
<protein>
    <recommendedName>
        <fullName evidence="3">N-acetylmuramoyl-L-alanine amidase</fullName>
        <ecNumber evidence="3">3.5.1.28</ecNumber>
    </recommendedName>
</protein>
<dbReference type="PANTHER" id="PTHR30417:SF1">
    <property type="entry name" value="N-ACETYLMURAMOYL-L-ALANINE AMIDASE AMID"/>
    <property type="match status" value="1"/>
</dbReference>
<dbReference type="GO" id="GO:0071555">
    <property type="term" value="P:cell wall organization"/>
    <property type="evidence" value="ECO:0007669"/>
    <property type="project" value="UniProtKB-KW"/>
</dbReference>
<keyword evidence="5" id="KW-0961">Cell wall biogenesis/degradation</keyword>
<evidence type="ECO:0000256" key="5">
    <source>
        <dbReference type="ARBA" id="ARBA00023316"/>
    </source>
</evidence>
<feature type="domain" description="N-acetylmuramoyl-L-alanine amidase" evidence="6">
    <location>
        <begin position="8"/>
        <end position="146"/>
    </location>
</feature>
<comment type="catalytic activity">
    <reaction evidence="1">
        <text>Hydrolyzes the link between N-acetylmuramoyl residues and L-amino acid residues in certain cell-wall glycopeptides.</text>
        <dbReference type="EC" id="3.5.1.28"/>
    </reaction>
</comment>
<dbReference type="GO" id="GO:0008745">
    <property type="term" value="F:N-acetylmuramoyl-L-alanine amidase activity"/>
    <property type="evidence" value="ECO:0007669"/>
    <property type="project" value="UniProtKB-EC"/>
</dbReference>
<accession>A0A381NRQ6</accession>
<sequence>MEITKYYSSNRDLKKRSSKSITAIILHYTGMQSERESLKKLTNPKSKVSCHYLINRKGKVFSLVKDNHIAWHAGKSMWRKYKNLNKNSIGVELVNKGHKYGYQKFTKVQINRLVILCRNLKKKYRIKNQFILGHSDIAPLRKIDPGEKFPWKYLSSKNIGIYPKKIKIKNGFQLKTKNNKAFFKNLYKIGYRYLNKRPQNRIIKNFQRRYRQKKVNGFLDKETLKISDILAKKSNIS</sequence>
<name>A0A381NRQ6_9ZZZZ</name>
<dbReference type="InterPro" id="IPR036505">
    <property type="entry name" value="Amidase/PGRP_sf"/>
</dbReference>
<dbReference type="Gene3D" id="3.40.80.10">
    <property type="entry name" value="Peptidoglycan recognition protein-like"/>
    <property type="match status" value="1"/>
</dbReference>
<dbReference type="SUPFAM" id="SSF55846">
    <property type="entry name" value="N-acetylmuramoyl-L-alanine amidase-like"/>
    <property type="match status" value="1"/>
</dbReference>
<evidence type="ECO:0000256" key="3">
    <source>
        <dbReference type="ARBA" id="ARBA00011901"/>
    </source>
</evidence>
<dbReference type="InterPro" id="IPR036365">
    <property type="entry name" value="PGBD-like_sf"/>
</dbReference>
<proteinExistence type="inferred from homology"/>
<evidence type="ECO:0000256" key="4">
    <source>
        <dbReference type="ARBA" id="ARBA00022801"/>
    </source>
</evidence>
<dbReference type="EMBL" id="UINC01000485">
    <property type="protein sequence ID" value="SUZ56173.1"/>
    <property type="molecule type" value="Genomic_DNA"/>
</dbReference>
<organism evidence="7">
    <name type="scientific">marine metagenome</name>
    <dbReference type="NCBI Taxonomy" id="408172"/>
    <lineage>
        <taxon>unclassified sequences</taxon>
        <taxon>metagenomes</taxon>
        <taxon>ecological metagenomes</taxon>
    </lineage>
</organism>
<evidence type="ECO:0000256" key="2">
    <source>
        <dbReference type="ARBA" id="ARBA00007553"/>
    </source>
</evidence>
<dbReference type="InterPro" id="IPR036366">
    <property type="entry name" value="PGBDSf"/>
</dbReference>
<dbReference type="InterPro" id="IPR051206">
    <property type="entry name" value="NAMLAA_amidase_2"/>
</dbReference>
<evidence type="ECO:0000256" key="1">
    <source>
        <dbReference type="ARBA" id="ARBA00001561"/>
    </source>
</evidence>
<reference evidence="7" key="1">
    <citation type="submission" date="2018-05" db="EMBL/GenBank/DDBJ databases">
        <authorList>
            <person name="Lanie J.A."/>
            <person name="Ng W.-L."/>
            <person name="Kazmierczak K.M."/>
            <person name="Andrzejewski T.M."/>
            <person name="Davidsen T.M."/>
            <person name="Wayne K.J."/>
            <person name="Tettelin H."/>
            <person name="Glass J.I."/>
            <person name="Rusch D."/>
            <person name="Podicherti R."/>
            <person name="Tsui H.-C.T."/>
            <person name="Winkler M.E."/>
        </authorList>
    </citation>
    <scope>NUCLEOTIDE SEQUENCE</scope>
</reference>
<keyword evidence="4" id="KW-0378">Hydrolase</keyword>
<dbReference type="SUPFAM" id="SSF47090">
    <property type="entry name" value="PGBD-like"/>
    <property type="match status" value="1"/>
</dbReference>
<evidence type="ECO:0000313" key="7">
    <source>
        <dbReference type="EMBL" id="SUZ56173.1"/>
    </source>
</evidence>
<gene>
    <name evidence="7" type="ORF">METZ01_LOCUS9027</name>
</gene>
<dbReference type="SMART" id="SM00644">
    <property type="entry name" value="Ami_2"/>
    <property type="match status" value="1"/>
</dbReference>
<comment type="similarity">
    <text evidence="2">Belongs to the N-acetylmuramoyl-L-alanine amidase 2 family.</text>
</comment>
<dbReference type="AlphaFoldDB" id="A0A381NRQ6"/>
<dbReference type="Pfam" id="PF01510">
    <property type="entry name" value="Amidase_2"/>
    <property type="match status" value="1"/>
</dbReference>
<dbReference type="Gene3D" id="1.10.101.10">
    <property type="entry name" value="PGBD-like superfamily/PGBD"/>
    <property type="match status" value="1"/>
</dbReference>
<dbReference type="GO" id="GO:0009253">
    <property type="term" value="P:peptidoglycan catabolic process"/>
    <property type="evidence" value="ECO:0007669"/>
    <property type="project" value="InterPro"/>
</dbReference>
<dbReference type="EC" id="3.5.1.28" evidence="3"/>
<evidence type="ECO:0000259" key="6">
    <source>
        <dbReference type="SMART" id="SM00644"/>
    </source>
</evidence>
<dbReference type="PANTHER" id="PTHR30417">
    <property type="entry name" value="N-ACETYLMURAMOYL-L-ALANINE AMIDASE AMID"/>
    <property type="match status" value="1"/>
</dbReference>
<dbReference type="GO" id="GO:0009254">
    <property type="term" value="P:peptidoglycan turnover"/>
    <property type="evidence" value="ECO:0007669"/>
    <property type="project" value="TreeGrafter"/>
</dbReference>